<proteinExistence type="predicted"/>
<dbReference type="OrthoDB" id="9803381at2"/>
<keyword evidence="4 6" id="KW-1133">Transmembrane helix</keyword>
<gene>
    <name evidence="8" type="ORF">SAMN05660297_02881</name>
</gene>
<dbReference type="RefSeq" id="WP_090445589.1">
    <property type="nucleotide sequence ID" value="NZ_FOHU01000015.1"/>
</dbReference>
<keyword evidence="2" id="KW-1003">Cell membrane</keyword>
<organism evidence="8 9">
    <name type="scientific">Natronincola peptidivorans</name>
    <dbReference type="NCBI Taxonomy" id="426128"/>
    <lineage>
        <taxon>Bacteria</taxon>
        <taxon>Bacillati</taxon>
        <taxon>Bacillota</taxon>
        <taxon>Clostridia</taxon>
        <taxon>Peptostreptococcales</taxon>
        <taxon>Natronincolaceae</taxon>
        <taxon>Natronincola</taxon>
    </lineage>
</organism>
<evidence type="ECO:0000256" key="3">
    <source>
        <dbReference type="ARBA" id="ARBA00022692"/>
    </source>
</evidence>
<evidence type="ECO:0000313" key="8">
    <source>
        <dbReference type="EMBL" id="SET59696.1"/>
    </source>
</evidence>
<dbReference type="PANTHER" id="PTHR35007:SF1">
    <property type="entry name" value="PILUS ASSEMBLY PROTEIN"/>
    <property type="match status" value="1"/>
</dbReference>
<dbReference type="InterPro" id="IPR042094">
    <property type="entry name" value="T2SS_GspF_sf"/>
</dbReference>
<reference evidence="8 9" key="1">
    <citation type="submission" date="2016-10" db="EMBL/GenBank/DDBJ databases">
        <authorList>
            <person name="de Groot N.N."/>
        </authorList>
    </citation>
    <scope>NUCLEOTIDE SEQUENCE [LARGE SCALE GENOMIC DNA]</scope>
    <source>
        <strain evidence="8 9">DSM 18979</strain>
    </source>
</reference>
<accession>A0A1I0FMU3</accession>
<evidence type="ECO:0000259" key="7">
    <source>
        <dbReference type="Pfam" id="PF00482"/>
    </source>
</evidence>
<name>A0A1I0FMU3_9FIRM</name>
<dbReference type="Proteomes" id="UP000199568">
    <property type="component" value="Unassembled WGS sequence"/>
</dbReference>
<dbReference type="Gene3D" id="1.20.81.30">
    <property type="entry name" value="Type II secretion system (T2SS), domain F"/>
    <property type="match status" value="1"/>
</dbReference>
<dbReference type="EMBL" id="FOHU01000015">
    <property type="protein sequence ID" value="SET59696.1"/>
    <property type="molecule type" value="Genomic_DNA"/>
</dbReference>
<evidence type="ECO:0000256" key="1">
    <source>
        <dbReference type="ARBA" id="ARBA00004651"/>
    </source>
</evidence>
<keyword evidence="9" id="KW-1185">Reference proteome</keyword>
<dbReference type="STRING" id="426128.SAMN05660297_02881"/>
<sequence length="321" mass="35920">MEGFIAGFSFITVVLMVLGIHAIMTGEKKRVLNRMAFYTDSNLQLEEEELQKTRRSLHLKELLGLFGKAFATKSYTKKIEKELLKAEIPMKGEEFIVLYFFIFAFAITAGMVFWKSIGPTVVLGVLSLILPNVFIKRKKAKRFEKLNHQIGEGLTVMSNGLRAGYSFQQTIDLVSKEMSGPLAVEFGKTTREINLGTPIDQALMNLTDRVESDDLELLVTAVLIQRQIGGNLAEILDNISSTIRERIRIKGEIKTLTAQGRISGLIIGLLPPVMFVILMLMNPSYMNVMLEREIGWMILAGGVVSQGLGIFFIQKVINIEV</sequence>
<dbReference type="GO" id="GO:0005886">
    <property type="term" value="C:plasma membrane"/>
    <property type="evidence" value="ECO:0007669"/>
    <property type="project" value="UniProtKB-SubCell"/>
</dbReference>
<evidence type="ECO:0000256" key="4">
    <source>
        <dbReference type="ARBA" id="ARBA00022989"/>
    </source>
</evidence>
<keyword evidence="5 6" id="KW-0472">Membrane</keyword>
<feature type="transmembrane region" description="Helical" evidence="6">
    <location>
        <begin position="95"/>
        <end position="114"/>
    </location>
</feature>
<keyword evidence="3 6" id="KW-0812">Transmembrane</keyword>
<evidence type="ECO:0000256" key="5">
    <source>
        <dbReference type="ARBA" id="ARBA00023136"/>
    </source>
</evidence>
<feature type="transmembrane region" description="Helical" evidence="6">
    <location>
        <begin position="120"/>
        <end position="135"/>
    </location>
</feature>
<protein>
    <submittedName>
        <fullName evidence="8">Tight adherence protein B</fullName>
    </submittedName>
</protein>
<comment type="subcellular location">
    <subcellularLocation>
        <location evidence="1">Cell membrane</location>
        <topology evidence="1">Multi-pass membrane protein</topology>
    </subcellularLocation>
</comment>
<evidence type="ECO:0000313" key="9">
    <source>
        <dbReference type="Proteomes" id="UP000199568"/>
    </source>
</evidence>
<feature type="transmembrane region" description="Helical" evidence="6">
    <location>
        <begin position="6"/>
        <end position="25"/>
    </location>
</feature>
<evidence type="ECO:0000256" key="2">
    <source>
        <dbReference type="ARBA" id="ARBA00022475"/>
    </source>
</evidence>
<feature type="transmembrane region" description="Helical" evidence="6">
    <location>
        <begin position="294"/>
        <end position="313"/>
    </location>
</feature>
<dbReference type="PANTHER" id="PTHR35007">
    <property type="entry name" value="INTEGRAL MEMBRANE PROTEIN-RELATED"/>
    <property type="match status" value="1"/>
</dbReference>
<dbReference type="Pfam" id="PF00482">
    <property type="entry name" value="T2SSF"/>
    <property type="match status" value="1"/>
</dbReference>
<feature type="domain" description="Type II secretion system protein GspF" evidence="7">
    <location>
        <begin position="154"/>
        <end position="279"/>
    </location>
</feature>
<dbReference type="AlphaFoldDB" id="A0A1I0FMU3"/>
<dbReference type="InterPro" id="IPR018076">
    <property type="entry name" value="T2SS_GspF_dom"/>
</dbReference>
<evidence type="ECO:0000256" key="6">
    <source>
        <dbReference type="SAM" id="Phobius"/>
    </source>
</evidence>
<feature type="transmembrane region" description="Helical" evidence="6">
    <location>
        <begin position="262"/>
        <end position="282"/>
    </location>
</feature>